<evidence type="ECO:0000256" key="2">
    <source>
        <dbReference type="ARBA" id="ARBA00022723"/>
    </source>
</evidence>
<protein>
    <submittedName>
        <fullName evidence="7">Zinc finger BED domain-containing DAYSLEEPER-like</fullName>
    </submittedName>
</protein>
<dbReference type="PANTHER" id="PTHR46481:SF10">
    <property type="entry name" value="ZINC FINGER BED DOMAIN-CONTAINING PROTEIN 39"/>
    <property type="match status" value="1"/>
</dbReference>
<keyword evidence="2" id="KW-0479">Metal-binding</keyword>
<evidence type="ECO:0000256" key="4">
    <source>
        <dbReference type="ARBA" id="ARBA00022833"/>
    </source>
</evidence>
<evidence type="ECO:0000256" key="1">
    <source>
        <dbReference type="ARBA" id="ARBA00004123"/>
    </source>
</evidence>
<dbReference type="GO" id="GO:0046983">
    <property type="term" value="F:protein dimerization activity"/>
    <property type="evidence" value="ECO:0007669"/>
    <property type="project" value="InterPro"/>
</dbReference>
<dbReference type="Pfam" id="PF05699">
    <property type="entry name" value="Dimer_Tnp_hAT"/>
    <property type="match status" value="1"/>
</dbReference>
<evidence type="ECO:0000313" key="7">
    <source>
        <dbReference type="EMBL" id="RNA30958.1"/>
    </source>
</evidence>
<comment type="subcellular location">
    <subcellularLocation>
        <location evidence="1">Nucleus</location>
    </subcellularLocation>
</comment>
<sequence>MQTDIPTSASSISINSDVSFSLLNSPTKRKKFFSYPKAKLKNPCQNKCFAREYKYYKDIEYDADLDVNDFWRKMKSVIPGMYRLAIKFLSIPATSGPVERLFSSSGYIIRPHRSRLTPNILEILTMIKLIINKLLNHANAKTKFKIKSTMGGVRYLSETI</sequence>
<evidence type="ECO:0000313" key="8">
    <source>
        <dbReference type="Proteomes" id="UP000276133"/>
    </source>
</evidence>
<dbReference type="PANTHER" id="PTHR46481">
    <property type="entry name" value="ZINC FINGER BED DOMAIN-CONTAINING PROTEIN 4"/>
    <property type="match status" value="1"/>
</dbReference>
<dbReference type="EMBL" id="REGN01002009">
    <property type="protein sequence ID" value="RNA30958.1"/>
    <property type="molecule type" value="Genomic_DNA"/>
</dbReference>
<gene>
    <name evidence="7" type="ORF">BpHYR1_007834</name>
</gene>
<evidence type="ECO:0000259" key="6">
    <source>
        <dbReference type="Pfam" id="PF05699"/>
    </source>
</evidence>
<dbReference type="Proteomes" id="UP000276133">
    <property type="component" value="Unassembled WGS sequence"/>
</dbReference>
<dbReference type="InterPro" id="IPR012337">
    <property type="entry name" value="RNaseH-like_sf"/>
</dbReference>
<name>A0A3M7S5T4_BRAPC</name>
<evidence type="ECO:0000256" key="3">
    <source>
        <dbReference type="ARBA" id="ARBA00022771"/>
    </source>
</evidence>
<organism evidence="7 8">
    <name type="scientific">Brachionus plicatilis</name>
    <name type="common">Marine rotifer</name>
    <name type="synonym">Brachionus muelleri</name>
    <dbReference type="NCBI Taxonomy" id="10195"/>
    <lineage>
        <taxon>Eukaryota</taxon>
        <taxon>Metazoa</taxon>
        <taxon>Spiralia</taxon>
        <taxon>Gnathifera</taxon>
        <taxon>Rotifera</taxon>
        <taxon>Eurotatoria</taxon>
        <taxon>Monogononta</taxon>
        <taxon>Pseudotrocha</taxon>
        <taxon>Ploima</taxon>
        <taxon>Brachionidae</taxon>
        <taxon>Brachionus</taxon>
    </lineage>
</organism>
<keyword evidence="3" id="KW-0863">Zinc-finger</keyword>
<evidence type="ECO:0000256" key="5">
    <source>
        <dbReference type="ARBA" id="ARBA00023242"/>
    </source>
</evidence>
<dbReference type="GO" id="GO:0008270">
    <property type="term" value="F:zinc ion binding"/>
    <property type="evidence" value="ECO:0007669"/>
    <property type="project" value="UniProtKB-KW"/>
</dbReference>
<keyword evidence="4" id="KW-0862">Zinc</keyword>
<accession>A0A3M7S5T4</accession>
<feature type="domain" description="HAT C-terminal dimerisation" evidence="6">
    <location>
        <begin position="53"/>
        <end position="128"/>
    </location>
</feature>
<dbReference type="SUPFAM" id="SSF53098">
    <property type="entry name" value="Ribonuclease H-like"/>
    <property type="match status" value="1"/>
</dbReference>
<keyword evidence="8" id="KW-1185">Reference proteome</keyword>
<dbReference type="InterPro" id="IPR008906">
    <property type="entry name" value="HATC_C_dom"/>
</dbReference>
<dbReference type="GO" id="GO:0005634">
    <property type="term" value="C:nucleus"/>
    <property type="evidence" value="ECO:0007669"/>
    <property type="project" value="UniProtKB-SubCell"/>
</dbReference>
<dbReference type="InterPro" id="IPR052035">
    <property type="entry name" value="ZnF_BED_domain_contain"/>
</dbReference>
<dbReference type="OrthoDB" id="10023994at2759"/>
<comment type="caution">
    <text evidence="7">The sequence shown here is derived from an EMBL/GenBank/DDBJ whole genome shotgun (WGS) entry which is preliminary data.</text>
</comment>
<dbReference type="AlphaFoldDB" id="A0A3M7S5T4"/>
<keyword evidence="5" id="KW-0539">Nucleus</keyword>
<reference evidence="7 8" key="1">
    <citation type="journal article" date="2018" name="Sci. Rep.">
        <title>Genomic signatures of local adaptation to the degree of environmental predictability in rotifers.</title>
        <authorList>
            <person name="Franch-Gras L."/>
            <person name="Hahn C."/>
            <person name="Garcia-Roger E.M."/>
            <person name="Carmona M.J."/>
            <person name="Serra M."/>
            <person name="Gomez A."/>
        </authorList>
    </citation>
    <scope>NUCLEOTIDE SEQUENCE [LARGE SCALE GENOMIC DNA]</scope>
    <source>
        <strain evidence="7">HYR1</strain>
    </source>
</reference>
<proteinExistence type="predicted"/>